<dbReference type="PIRSF" id="PIRSF036427">
    <property type="entry name" value="Precrrn-2_mtase"/>
    <property type="match status" value="1"/>
</dbReference>
<feature type="domain" description="Tetrapyrrole methylase" evidence="8">
    <location>
        <begin position="7"/>
        <end position="227"/>
    </location>
</feature>
<sequence>MSKKLGKLYAVGVGPGDSSLMTLRSVELLKNIDVIAIPEKNKGQADSFAWSIVRGAIADEQMVGERCYLWFPMTKDHTITVPAWQQGAQQIAAHLSAGKDVAFVTEGDPSVFSTWAYIQDELADIFTEQSPELEVVPGVTSLTAVPAATKVPLADGEERFCVVPATYGVSMLPQLVEQFDTIILLKSGRMVPELIKVLTPLGLLDCATYVSYASDERERVFTDLREVPSDFCYFATVQLSVRQRKGILRHGGVA</sequence>
<comment type="pathway">
    <text evidence="1">Cofactor biosynthesis; adenosylcobalamin biosynthesis.</text>
</comment>
<dbReference type="SUPFAM" id="SSF53790">
    <property type="entry name" value="Tetrapyrrole methylase"/>
    <property type="match status" value="1"/>
</dbReference>
<evidence type="ECO:0000256" key="4">
    <source>
        <dbReference type="ARBA" id="ARBA00022603"/>
    </source>
</evidence>
<dbReference type="InterPro" id="IPR012382">
    <property type="entry name" value="CobI/CbiL"/>
</dbReference>
<evidence type="ECO:0000256" key="7">
    <source>
        <dbReference type="PIRNR" id="PIRNR036427"/>
    </source>
</evidence>
<organism evidence="9 10">
    <name type="scientific">Shewanella youngdeokensis</name>
    <dbReference type="NCBI Taxonomy" id="2999068"/>
    <lineage>
        <taxon>Bacteria</taxon>
        <taxon>Pseudomonadati</taxon>
        <taxon>Pseudomonadota</taxon>
        <taxon>Gammaproteobacteria</taxon>
        <taxon>Alteromonadales</taxon>
        <taxon>Shewanellaceae</taxon>
        <taxon>Shewanella</taxon>
    </lineage>
</organism>
<keyword evidence="10" id="KW-1185">Reference proteome</keyword>
<dbReference type="InterPro" id="IPR014776">
    <property type="entry name" value="4pyrrole_Mease_sub2"/>
</dbReference>
<dbReference type="Gene3D" id="3.30.950.10">
    <property type="entry name" value="Methyltransferase, Cobalt-precorrin-4 Transmethylase, Domain 2"/>
    <property type="match status" value="1"/>
</dbReference>
<evidence type="ECO:0000259" key="8">
    <source>
        <dbReference type="Pfam" id="PF00590"/>
    </source>
</evidence>
<proteinExistence type="inferred from homology"/>
<dbReference type="PANTHER" id="PTHR43467:SF2">
    <property type="entry name" value="COBALT-PRECORRIN-2 C(20)-METHYLTRANSFERASE"/>
    <property type="match status" value="1"/>
</dbReference>
<accession>A0ABZ0K4B5</accession>
<comment type="similarity">
    <text evidence="2 7">Belongs to the precorrin methyltransferase family.</text>
</comment>
<evidence type="ECO:0000256" key="3">
    <source>
        <dbReference type="ARBA" id="ARBA00022573"/>
    </source>
</evidence>
<dbReference type="Gene3D" id="3.40.1010.10">
    <property type="entry name" value="Cobalt-precorrin-4 Transmethylase, Domain 1"/>
    <property type="match status" value="1"/>
</dbReference>
<dbReference type="NCBIfam" id="TIGR01467">
    <property type="entry name" value="cobI_cbiL"/>
    <property type="match status" value="1"/>
</dbReference>
<keyword evidence="3" id="KW-0169">Cobalamin biosynthesis</keyword>
<dbReference type="PANTHER" id="PTHR43467">
    <property type="entry name" value="COBALT-PRECORRIN-2 C(20)-METHYLTRANSFERASE"/>
    <property type="match status" value="1"/>
</dbReference>
<dbReference type="InterPro" id="IPR006364">
    <property type="entry name" value="CobI/CbiL/CobIJ_dom"/>
</dbReference>
<gene>
    <name evidence="9" type="primary">cobI</name>
    <name evidence="9" type="ORF">RGE70_08525</name>
</gene>
<dbReference type="GO" id="GO:0032259">
    <property type="term" value="P:methylation"/>
    <property type="evidence" value="ECO:0007669"/>
    <property type="project" value="UniProtKB-KW"/>
</dbReference>
<dbReference type="Pfam" id="PF00590">
    <property type="entry name" value="TP_methylase"/>
    <property type="match status" value="1"/>
</dbReference>
<protein>
    <submittedName>
        <fullName evidence="9">Precorrin-2 C(20)-methyltransferase</fullName>
        <ecNumber evidence="9">2.1.1.130</ecNumber>
    </submittedName>
</protein>
<keyword evidence="4 9" id="KW-0489">Methyltransferase</keyword>
<evidence type="ECO:0000313" key="10">
    <source>
        <dbReference type="Proteomes" id="UP001529491"/>
    </source>
</evidence>
<evidence type="ECO:0000256" key="1">
    <source>
        <dbReference type="ARBA" id="ARBA00004953"/>
    </source>
</evidence>
<dbReference type="GO" id="GO:0030788">
    <property type="term" value="F:precorrin-2 C20-methyltransferase activity"/>
    <property type="evidence" value="ECO:0007669"/>
    <property type="project" value="UniProtKB-EC"/>
</dbReference>
<dbReference type="Proteomes" id="UP001529491">
    <property type="component" value="Chromosome"/>
</dbReference>
<evidence type="ECO:0000256" key="6">
    <source>
        <dbReference type="ARBA" id="ARBA00022691"/>
    </source>
</evidence>
<evidence type="ECO:0000256" key="2">
    <source>
        <dbReference type="ARBA" id="ARBA00005879"/>
    </source>
</evidence>
<evidence type="ECO:0000313" key="9">
    <source>
        <dbReference type="EMBL" id="WOT06779.1"/>
    </source>
</evidence>
<dbReference type="EMBL" id="CP136522">
    <property type="protein sequence ID" value="WOT06779.1"/>
    <property type="molecule type" value="Genomic_DNA"/>
</dbReference>
<dbReference type="InterPro" id="IPR035996">
    <property type="entry name" value="4pyrrol_Methylase_sf"/>
</dbReference>
<keyword evidence="5 9" id="KW-0808">Transferase</keyword>
<name>A0ABZ0K4B5_9GAMM</name>
<evidence type="ECO:0000256" key="5">
    <source>
        <dbReference type="ARBA" id="ARBA00022679"/>
    </source>
</evidence>
<dbReference type="InterPro" id="IPR014777">
    <property type="entry name" value="4pyrrole_Mease_sub1"/>
</dbReference>
<dbReference type="RefSeq" id="WP_310471050.1">
    <property type="nucleotide sequence ID" value="NZ_CP136522.1"/>
</dbReference>
<dbReference type="CDD" id="cd11645">
    <property type="entry name" value="Precorrin_2_C20_MT"/>
    <property type="match status" value="1"/>
</dbReference>
<reference evidence="9 10" key="1">
    <citation type="submission" date="2023-10" db="EMBL/GenBank/DDBJ databases">
        <title>Complete genome sequence of Shewanella sp. DAU334.</title>
        <authorList>
            <person name="Lee Y.-S."/>
            <person name="Jeong H.-R."/>
            <person name="Hwang E.-J."/>
            <person name="Choi Y.-L."/>
            <person name="Kim G.-D."/>
        </authorList>
    </citation>
    <scope>NUCLEOTIDE SEQUENCE [LARGE SCALE GENOMIC DNA]</scope>
    <source>
        <strain evidence="9 10">DAU334</strain>
    </source>
</reference>
<keyword evidence="6" id="KW-0949">S-adenosyl-L-methionine</keyword>
<dbReference type="InterPro" id="IPR000878">
    <property type="entry name" value="4pyrrol_Mease"/>
</dbReference>
<dbReference type="EC" id="2.1.1.130" evidence="9"/>